<name>A0A0T7FJT2_NEOGA</name>
<dbReference type="Pfam" id="PF00881">
    <property type="entry name" value="Nitroreductase"/>
    <property type="match status" value="1"/>
</dbReference>
<feature type="binding site" description="in other chain" evidence="8">
    <location>
        <begin position="19"/>
        <end position="21"/>
    </location>
    <ligand>
        <name>FMN</name>
        <dbReference type="ChEBI" id="CHEBI:58210"/>
        <note>ligand shared between dimeric partners</note>
    </ligand>
</feature>
<dbReference type="PANTHER" id="PTHR43821:SF1">
    <property type="entry name" value="NAD(P)H NITROREDUCTASE YDJA-RELATED"/>
    <property type="match status" value="1"/>
</dbReference>
<reference evidence="10 11" key="1">
    <citation type="submission" date="2014-08" db="EMBL/GenBank/DDBJ databases">
        <authorList>
            <person name="Chen Y.-H."/>
        </authorList>
    </citation>
    <scope>NUCLEOTIDE SEQUENCE [LARGE SCALE GENOMIC DNA]</scope>
</reference>
<evidence type="ECO:0000256" key="5">
    <source>
        <dbReference type="ARBA" id="ARBA00023002"/>
    </source>
</evidence>
<evidence type="ECO:0000256" key="2">
    <source>
        <dbReference type="ARBA" id="ARBA00022630"/>
    </source>
</evidence>
<keyword evidence="6 7" id="KW-0520">NAD</keyword>
<evidence type="ECO:0000256" key="1">
    <source>
        <dbReference type="ARBA" id="ARBA00007118"/>
    </source>
</evidence>
<feature type="binding site" evidence="8">
    <location>
        <position position="46"/>
    </location>
    <ligand>
        <name>FMN</name>
        <dbReference type="ChEBI" id="CHEBI:58210"/>
        <note>ligand shared between dimeric partners</note>
    </ligand>
</feature>
<evidence type="ECO:0000313" key="11">
    <source>
        <dbReference type="Proteomes" id="UP000046176"/>
    </source>
</evidence>
<feature type="binding site" evidence="8">
    <location>
        <position position="50"/>
    </location>
    <ligand>
        <name>FMN</name>
        <dbReference type="ChEBI" id="CHEBI:58210"/>
        <note>ligand shared between dimeric partners</note>
    </ligand>
</feature>
<evidence type="ECO:0000313" key="10">
    <source>
        <dbReference type="EMBL" id="CDZ35258.1"/>
    </source>
</evidence>
<dbReference type="EMBL" id="CCRH01000007">
    <property type="protein sequence ID" value="CDZ35258.1"/>
    <property type="molecule type" value="Genomic_DNA"/>
</dbReference>
<dbReference type="SUPFAM" id="SSF55469">
    <property type="entry name" value="FMN-dependent nitroreductase-like"/>
    <property type="match status" value="1"/>
</dbReference>
<dbReference type="GO" id="GO:0016491">
    <property type="term" value="F:oxidoreductase activity"/>
    <property type="evidence" value="ECO:0007669"/>
    <property type="project" value="UniProtKB-UniRule"/>
</dbReference>
<gene>
    <name evidence="10" type="ORF">NGAL_HAMBI1145_27530</name>
</gene>
<keyword evidence="4 7" id="KW-0521">NADP</keyword>
<organism evidence="10 11">
    <name type="scientific">Neorhizobium galegae bv. officinalis</name>
    <dbReference type="NCBI Taxonomy" id="323656"/>
    <lineage>
        <taxon>Bacteria</taxon>
        <taxon>Pseudomonadati</taxon>
        <taxon>Pseudomonadota</taxon>
        <taxon>Alphaproteobacteria</taxon>
        <taxon>Hyphomicrobiales</taxon>
        <taxon>Rhizobiaceae</taxon>
        <taxon>Rhizobium/Agrobacterium group</taxon>
        <taxon>Neorhizobium</taxon>
    </lineage>
</organism>
<keyword evidence="5 7" id="KW-0560">Oxidoreductase</keyword>
<evidence type="ECO:0000256" key="3">
    <source>
        <dbReference type="ARBA" id="ARBA00022643"/>
    </source>
</evidence>
<dbReference type="InterPro" id="IPR052530">
    <property type="entry name" value="NAD(P)H_nitroreductase"/>
</dbReference>
<evidence type="ECO:0000256" key="4">
    <source>
        <dbReference type="ARBA" id="ARBA00022857"/>
    </source>
</evidence>
<dbReference type="Proteomes" id="UP000046176">
    <property type="component" value="Unassembled WGS sequence"/>
</dbReference>
<accession>A0A0T7FJT2</accession>
<proteinExistence type="inferred from homology"/>
<keyword evidence="3 7" id="KW-0288">FMN</keyword>
<dbReference type="EC" id="1.-.-.-" evidence="7"/>
<evidence type="ECO:0000256" key="7">
    <source>
        <dbReference type="PIRNR" id="PIRNR000232"/>
    </source>
</evidence>
<dbReference type="Gene3D" id="3.40.109.10">
    <property type="entry name" value="NADH Oxidase"/>
    <property type="match status" value="1"/>
</dbReference>
<dbReference type="InterPro" id="IPR026021">
    <property type="entry name" value="YdjA-like"/>
</dbReference>
<feature type="domain" description="Nitroreductase" evidence="9">
    <location>
        <begin position="27"/>
        <end position="174"/>
    </location>
</feature>
<evidence type="ECO:0000259" key="9">
    <source>
        <dbReference type="Pfam" id="PF00881"/>
    </source>
</evidence>
<evidence type="ECO:0000256" key="6">
    <source>
        <dbReference type="ARBA" id="ARBA00023027"/>
    </source>
</evidence>
<dbReference type="PANTHER" id="PTHR43821">
    <property type="entry name" value="NAD(P)H NITROREDUCTASE YDJA-RELATED"/>
    <property type="match status" value="1"/>
</dbReference>
<comment type="similarity">
    <text evidence="1 7">Belongs to the nitroreductase family.</text>
</comment>
<protein>
    <recommendedName>
        <fullName evidence="7">Putative NAD(P)H nitroreductase</fullName>
        <ecNumber evidence="7">1.-.-.-</ecNumber>
    </recommendedName>
</protein>
<sequence length="197" mass="21837">MKALTMQNDVKLIDFLRDRHSTPVAQMKEPAPSQEELETILTFGTRIPDHGKLAPWRVIVYRGDVRRTLGEQFLALSLQKTPDMTDAARQAELTRFTRAPLVVAVVSTAAPHPKIPEWEQVLSAGAVCFNMLMAANAHGYVANWRTEWVAYDDEALALLGVKPGEKVAGFIHIGSSDFATPDRPRPELSQIVTYAGE</sequence>
<dbReference type="InterPro" id="IPR029479">
    <property type="entry name" value="Nitroreductase"/>
</dbReference>
<keyword evidence="2 7" id="KW-0285">Flavoprotein</keyword>
<dbReference type="CDD" id="cd02135">
    <property type="entry name" value="YdjA-like"/>
    <property type="match status" value="1"/>
</dbReference>
<dbReference type="InterPro" id="IPR000415">
    <property type="entry name" value="Nitroreductase-like"/>
</dbReference>
<comment type="cofactor">
    <cofactor evidence="8">
        <name>FMN</name>
        <dbReference type="ChEBI" id="CHEBI:58210"/>
    </cofactor>
    <text evidence="8">Binds 1 FMN per subunit.</text>
</comment>
<feature type="binding site" description="in other chain" evidence="8">
    <location>
        <begin position="144"/>
        <end position="146"/>
    </location>
    <ligand>
        <name>FMN</name>
        <dbReference type="ChEBI" id="CHEBI:58210"/>
        <note>ligand shared between dimeric partners</note>
    </ligand>
</feature>
<dbReference type="AlphaFoldDB" id="A0A0T7FJT2"/>
<evidence type="ECO:0000256" key="8">
    <source>
        <dbReference type="PIRSR" id="PIRSR000232-1"/>
    </source>
</evidence>
<dbReference type="PIRSF" id="PIRSF000232">
    <property type="entry name" value="YdjA"/>
    <property type="match status" value="1"/>
</dbReference>